<dbReference type="Pfam" id="PF17200">
    <property type="entry name" value="sCache_2"/>
    <property type="match status" value="1"/>
</dbReference>
<feature type="transmembrane region" description="Helical" evidence="9">
    <location>
        <begin position="206"/>
        <end position="231"/>
    </location>
</feature>
<feature type="domain" description="HAMP" evidence="11">
    <location>
        <begin position="228"/>
        <end position="282"/>
    </location>
</feature>
<dbReference type="PROSITE" id="PS50885">
    <property type="entry name" value="HAMP"/>
    <property type="match status" value="1"/>
</dbReference>
<dbReference type="PROSITE" id="PS50111">
    <property type="entry name" value="CHEMOTAXIS_TRANSDUC_2"/>
    <property type="match status" value="1"/>
</dbReference>
<dbReference type="InterPro" id="IPR033480">
    <property type="entry name" value="sCache_2"/>
</dbReference>
<evidence type="ECO:0000313" key="12">
    <source>
        <dbReference type="EMBL" id="OEY68578.1"/>
    </source>
</evidence>
<dbReference type="GO" id="GO:0005886">
    <property type="term" value="C:plasma membrane"/>
    <property type="evidence" value="ECO:0007669"/>
    <property type="project" value="UniProtKB-SubCell"/>
</dbReference>
<keyword evidence="3 9" id="KW-0812">Transmembrane</keyword>
<dbReference type="Pfam" id="PF00672">
    <property type="entry name" value="HAMP"/>
    <property type="match status" value="1"/>
</dbReference>
<evidence type="ECO:0000259" key="11">
    <source>
        <dbReference type="PROSITE" id="PS50885"/>
    </source>
</evidence>
<gene>
    <name evidence="12" type="ORF">BI198_02570</name>
</gene>
<dbReference type="GO" id="GO:0004888">
    <property type="term" value="F:transmembrane signaling receptor activity"/>
    <property type="evidence" value="ECO:0007669"/>
    <property type="project" value="InterPro"/>
</dbReference>
<keyword evidence="13" id="KW-1185">Reference proteome</keyword>
<evidence type="ECO:0000256" key="4">
    <source>
        <dbReference type="ARBA" id="ARBA00022989"/>
    </source>
</evidence>
<dbReference type="SMART" id="SM00283">
    <property type="entry name" value="MA"/>
    <property type="match status" value="1"/>
</dbReference>
<keyword evidence="6 8" id="KW-0807">Transducer</keyword>
<comment type="caution">
    <text evidence="12">The sequence shown here is derived from an EMBL/GenBank/DDBJ whole genome shotgun (WGS) entry which is preliminary data.</text>
</comment>
<keyword evidence="5 9" id="KW-0472">Membrane</keyword>
<dbReference type="STRING" id="1628148.BI198_02570"/>
<evidence type="ECO:0000313" key="13">
    <source>
        <dbReference type="Proteomes" id="UP000242258"/>
    </source>
</evidence>
<accession>A0A1E7Q3F2</accession>
<reference evidence="13" key="1">
    <citation type="submission" date="2016-09" db="EMBL/GenBank/DDBJ databases">
        <authorList>
            <person name="Wan X."/>
            <person name="Hou S."/>
        </authorList>
    </citation>
    <scope>NUCLEOTIDE SEQUENCE [LARGE SCALE GENOMIC DNA]</scope>
    <source>
        <strain evidence="13">KH87</strain>
    </source>
</reference>
<comment type="subcellular location">
    <subcellularLocation>
        <location evidence="1">Cell membrane</location>
        <topology evidence="1">Multi-pass membrane protein</topology>
    </subcellularLocation>
</comment>
<feature type="transmembrane region" description="Helical" evidence="9">
    <location>
        <begin position="12"/>
        <end position="31"/>
    </location>
</feature>
<evidence type="ECO:0000256" key="9">
    <source>
        <dbReference type="SAM" id="Phobius"/>
    </source>
</evidence>
<dbReference type="PANTHER" id="PTHR32089:SF119">
    <property type="entry name" value="METHYL-ACCEPTING CHEMOTAXIS PROTEIN CTPL"/>
    <property type="match status" value="1"/>
</dbReference>
<dbReference type="Proteomes" id="UP000242258">
    <property type="component" value="Unassembled WGS sequence"/>
</dbReference>
<evidence type="ECO:0000256" key="5">
    <source>
        <dbReference type="ARBA" id="ARBA00023136"/>
    </source>
</evidence>
<dbReference type="EMBL" id="MKEK01000001">
    <property type="protein sequence ID" value="OEY68578.1"/>
    <property type="molecule type" value="Genomic_DNA"/>
</dbReference>
<dbReference type="SMART" id="SM00304">
    <property type="entry name" value="HAMP"/>
    <property type="match status" value="1"/>
</dbReference>
<evidence type="ECO:0000256" key="7">
    <source>
        <dbReference type="ARBA" id="ARBA00029447"/>
    </source>
</evidence>
<dbReference type="InterPro" id="IPR003660">
    <property type="entry name" value="HAMP_dom"/>
</dbReference>
<dbReference type="SMART" id="SM01049">
    <property type="entry name" value="Cache_2"/>
    <property type="match status" value="1"/>
</dbReference>
<evidence type="ECO:0000256" key="3">
    <source>
        <dbReference type="ARBA" id="ARBA00022692"/>
    </source>
</evidence>
<dbReference type="Gene3D" id="3.30.450.20">
    <property type="entry name" value="PAS domain"/>
    <property type="match status" value="1"/>
</dbReference>
<evidence type="ECO:0000256" key="2">
    <source>
        <dbReference type="ARBA" id="ARBA00022475"/>
    </source>
</evidence>
<dbReference type="RefSeq" id="WP_070048145.1">
    <property type="nucleotide sequence ID" value="NZ_CBCSDO010000001.1"/>
</dbReference>
<comment type="similarity">
    <text evidence="7">Belongs to the methyl-accepting chemotaxis (MCP) protein family.</text>
</comment>
<organism evidence="12 13">
    <name type="scientific">Rheinheimera salexigens</name>
    <dbReference type="NCBI Taxonomy" id="1628148"/>
    <lineage>
        <taxon>Bacteria</taxon>
        <taxon>Pseudomonadati</taxon>
        <taxon>Pseudomonadota</taxon>
        <taxon>Gammaproteobacteria</taxon>
        <taxon>Chromatiales</taxon>
        <taxon>Chromatiaceae</taxon>
        <taxon>Rheinheimera</taxon>
    </lineage>
</organism>
<dbReference type="OrthoDB" id="9781845at2"/>
<feature type="domain" description="Methyl-accepting transducer" evidence="10">
    <location>
        <begin position="287"/>
        <end position="523"/>
    </location>
</feature>
<dbReference type="GO" id="GO:0007165">
    <property type="term" value="P:signal transduction"/>
    <property type="evidence" value="ECO:0007669"/>
    <property type="project" value="UniProtKB-KW"/>
</dbReference>
<keyword evidence="4 9" id="KW-1133">Transmembrane helix</keyword>
<dbReference type="InterPro" id="IPR004089">
    <property type="entry name" value="MCPsignal_dom"/>
</dbReference>
<dbReference type="CDD" id="cd11386">
    <property type="entry name" value="MCP_signal"/>
    <property type="match status" value="1"/>
</dbReference>
<dbReference type="Gene3D" id="1.10.287.950">
    <property type="entry name" value="Methyl-accepting chemotaxis protein"/>
    <property type="match status" value="1"/>
</dbReference>
<protein>
    <submittedName>
        <fullName evidence="12">Chemotaxis protein</fullName>
    </submittedName>
</protein>
<dbReference type="Pfam" id="PF00015">
    <property type="entry name" value="MCPsignal"/>
    <property type="match status" value="1"/>
</dbReference>
<evidence type="ECO:0000256" key="1">
    <source>
        <dbReference type="ARBA" id="ARBA00004651"/>
    </source>
</evidence>
<dbReference type="CDD" id="cd06225">
    <property type="entry name" value="HAMP"/>
    <property type="match status" value="1"/>
</dbReference>
<dbReference type="SUPFAM" id="SSF58104">
    <property type="entry name" value="Methyl-accepting chemotaxis protein (MCP) signaling domain"/>
    <property type="match status" value="1"/>
</dbReference>
<name>A0A1E7Q3F2_9GAMM</name>
<dbReference type="GO" id="GO:0006935">
    <property type="term" value="P:chemotaxis"/>
    <property type="evidence" value="ECO:0007669"/>
    <property type="project" value="InterPro"/>
</dbReference>
<proteinExistence type="inferred from homology"/>
<evidence type="ECO:0000256" key="6">
    <source>
        <dbReference type="ARBA" id="ARBA00023224"/>
    </source>
</evidence>
<evidence type="ECO:0000259" key="10">
    <source>
        <dbReference type="PROSITE" id="PS50111"/>
    </source>
</evidence>
<dbReference type="InterPro" id="IPR004090">
    <property type="entry name" value="Chemotax_Me-accpt_rcpt"/>
</dbReference>
<sequence length="559" mass="60400">MANLSLKNKILLLVIMPIITVVMLLMILIYTEMRSMGQQEIDQFRSDMLQEKQAALTSHVQIAASAVAPYLNQTTPTEQQISAAKAVLRAMRFSDDGYMFIYDLNGINLVHGSNASLEGKDLSQLQDPNGVYVIRQLLTAAQQGGGFVSYMWDEKTRGGLTPKLSYALPLFKNQWMLGSGFYIDDIERGVLVKQTEISQRIYSTQIMILFGAIVLLIIIVLLTLFVVRIMVQPLQQTSAALKNIGQGEGDLTQRLSANSKDEVGEVAQGFNAFAQKIQQLVSEVKQAVLALSDSTAHIENIVRRTDQDANTQKSETIQVAAAVYEMSTAVQEVATSAGLAASAAQEADKEASGGQQSVAQTISSINKLAEDVNHAGDKLEQLGVDAEQIGTVVNVIRGIAEQTNLLALNAAIEAARAGEQGRGFAVVADEVRTLATRTQQSTNEIQKMIDKFQQGTKEAVVVMQRGRQQSIQTIEQAGKASASLQTITQSVSTITQMNIQIATAAEEQTAVSADISRSIHDIAGLADQAADNAAALAQSTRELASLEQRLSALVQAFRV</sequence>
<dbReference type="PANTHER" id="PTHR32089">
    <property type="entry name" value="METHYL-ACCEPTING CHEMOTAXIS PROTEIN MCPB"/>
    <property type="match status" value="1"/>
</dbReference>
<evidence type="ECO:0000256" key="8">
    <source>
        <dbReference type="PROSITE-ProRule" id="PRU00284"/>
    </source>
</evidence>
<dbReference type="PRINTS" id="PR00260">
    <property type="entry name" value="CHEMTRNSDUCR"/>
</dbReference>
<dbReference type="FunFam" id="1.10.287.950:FF:000001">
    <property type="entry name" value="Methyl-accepting chemotaxis sensory transducer"/>
    <property type="match status" value="1"/>
</dbReference>
<dbReference type="AlphaFoldDB" id="A0A1E7Q3F2"/>
<keyword evidence="2" id="KW-1003">Cell membrane</keyword>